<protein>
    <submittedName>
        <fullName evidence="2">Uncharacterized protein</fullName>
    </submittedName>
</protein>
<organism evidence="2 3">
    <name type="scientific">Candidatus Odyssella acanthamoebae</name>
    <dbReference type="NCBI Taxonomy" id="91604"/>
    <lineage>
        <taxon>Bacteria</taxon>
        <taxon>Pseudomonadati</taxon>
        <taxon>Pseudomonadota</taxon>
        <taxon>Alphaproteobacteria</taxon>
        <taxon>Holosporales</taxon>
        <taxon>Candidatus Paracaedibacteraceae</taxon>
        <taxon>Candidatus Odyssella</taxon>
    </lineage>
</organism>
<evidence type="ECO:0000256" key="1">
    <source>
        <dbReference type="SAM" id="MobiDB-lite"/>
    </source>
</evidence>
<dbReference type="RefSeq" id="WP_038464402.1">
    <property type="nucleotide sequence ID" value="NZ_CP008941.1"/>
</dbReference>
<dbReference type="AlphaFoldDB" id="A0A077ASP3"/>
<dbReference type="STRING" id="91604.ID47_04880"/>
<accession>A0A077ASP3</accession>
<feature type="region of interest" description="Disordered" evidence="1">
    <location>
        <begin position="133"/>
        <end position="170"/>
    </location>
</feature>
<proteinExistence type="predicted"/>
<sequence length="170" mass="19677">MKGTYMRELEKHAPMMVGWLTKHSKKTAKEEGEKEIQKGFNSVTQRTHISFQTFINVLGTRLTPIRLDLEGQILDKESMNKLGSLRGVTCEDSQYDTAQRYFRRVYRSGMFGEDSTDYEENSEPHLNIWQLGEDSTGDEEDLGPHLSIWQVSEKDSEDVDHEGYAHREET</sequence>
<keyword evidence="3" id="KW-1185">Reference proteome</keyword>
<reference evidence="2 3" key="1">
    <citation type="submission" date="2014-07" db="EMBL/GenBank/DDBJ databases">
        <title>Comparative genomic insights into amoeba endosymbionts belonging to the families of Holosporaceae and Candidatus Midichloriaceae within Rickettsiales.</title>
        <authorList>
            <person name="Wang Z."/>
            <person name="Wu M."/>
        </authorList>
    </citation>
    <scope>NUCLEOTIDE SEQUENCE [LARGE SCALE GENOMIC DNA]</scope>
    <source>
        <strain evidence="2">PRA3</strain>
    </source>
</reference>
<dbReference type="EMBL" id="CP008941">
    <property type="protein sequence ID" value="AIK96222.1"/>
    <property type="molecule type" value="Genomic_DNA"/>
</dbReference>
<dbReference type="Proteomes" id="UP000028926">
    <property type="component" value="Chromosome"/>
</dbReference>
<dbReference type="HOGENOM" id="CLU_1567846_0_0_5"/>
<dbReference type="KEGG" id="paca:ID47_04880"/>
<evidence type="ECO:0000313" key="2">
    <source>
        <dbReference type="EMBL" id="AIK96222.1"/>
    </source>
</evidence>
<feature type="compositionally biased region" description="Basic and acidic residues" evidence="1">
    <location>
        <begin position="161"/>
        <end position="170"/>
    </location>
</feature>
<evidence type="ECO:0000313" key="3">
    <source>
        <dbReference type="Proteomes" id="UP000028926"/>
    </source>
</evidence>
<gene>
    <name evidence="2" type="ORF">ID47_04880</name>
</gene>
<name>A0A077ASP3_9PROT</name>